<dbReference type="EMBL" id="CP119894">
    <property type="protein sequence ID" value="WFD26955.1"/>
    <property type="molecule type" value="Genomic_DNA"/>
</dbReference>
<dbReference type="GO" id="GO:0016779">
    <property type="term" value="F:nucleotidyltransferase activity"/>
    <property type="evidence" value="ECO:0007669"/>
    <property type="project" value="UniProtKB-KW"/>
</dbReference>
<keyword evidence="6" id="KW-0833">Ubl conjugation pathway</keyword>
<dbReference type="InterPro" id="IPR045886">
    <property type="entry name" value="ThiF/MoeB/HesA"/>
</dbReference>
<reference evidence="9" key="1">
    <citation type="submission" date="2023-03" db="EMBL/GenBank/DDBJ databases">
        <title>Mating type loci evolution in Malassezia.</title>
        <authorList>
            <person name="Coelho M.A."/>
        </authorList>
    </citation>
    <scope>NUCLEOTIDE SEQUENCE</scope>
    <source>
        <strain evidence="9">CBS 9557</strain>
    </source>
</reference>
<keyword evidence="10" id="KW-1185">Reference proteome</keyword>
<evidence type="ECO:0000256" key="6">
    <source>
        <dbReference type="ARBA" id="ARBA00022786"/>
    </source>
</evidence>
<keyword evidence="2" id="KW-0808">Transferase</keyword>
<dbReference type="Pfam" id="PF00581">
    <property type="entry name" value="Rhodanese"/>
    <property type="match status" value="1"/>
</dbReference>
<name>A0AAF0EJ98_9BASI</name>
<evidence type="ECO:0000256" key="2">
    <source>
        <dbReference type="ARBA" id="ARBA00022679"/>
    </source>
</evidence>
<dbReference type="GO" id="GO:0032447">
    <property type="term" value="P:protein urmylation"/>
    <property type="evidence" value="ECO:0007669"/>
    <property type="project" value="TreeGrafter"/>
</dbReference>
<comment type="subcellular location">
    <subcellularLocation>
        <location evidence="1">Cytoplasm</location>
        <location evidence="1">Cytosol</location>
    </subcellularLocation>
</comment>
<evidence type="ECO:0000256" key="4">
    <source>
        <dbReference type="ARBA" id="ARBA00022695"/>
    </source>
</evidence>
<dbReference type="InterPro" id="IPR036873">
    <property type="entry name" value="Rhodanese-like_dom_sf"/>
</dbReference>
<evidence type="ECO:0000256" key="3">
    <source>
        <dbReference type="ARBA" id="ARBA00022694"/>
    </source>
</evidence>
<dbReference type="GO" id="GO:0005829">
    <property type="term" value="C:cytosol"/>
    <property type="evidence" value="ECO:0007669"/>
    <property type="project" value="UniProtKB-SubCell"/>
</dbReference>
<keyword evidence="5" id="KW-0547">Nucleotide-binding</keyword>
<dbReference type="FunFam" id="3.40.50.720:FF:000033">
    <property type="entry name" value="Adenylyltransferase and sulfurtransferase MOCS3"/>
    <property type="match status" value="1"/>
</dbReference>
<dbReference type="InterPro" id="IPR000594">
    <property type="entry name" value="ThiF_NAD_FAD-bd"/>
</dbReference>
<dbReference type="CDD" id="cd00757">
    <property type="entry name" value="ThiF_MoeB_HesA_family"/>
    <property type="match status" value="1"/>
</dbReference>
<dbReference type="Pfam" id="PF00899">
    <property type="entry name" value="ThiF"/>
    <property type="match status" value="1"/>
</dbReference>
<dbReference type="GO" id="GO:0004792">
    <property type="term" value="F:thiosulfate-cyanide sulfurtransferase activity"/>
    <property type="evidence" value="ECO:0007669"/>
    <property type="project" value="TreeGrafter"/>
</dbReference>
<dbReference type="PANTHER" id="PTHR10953:SF102">
    <property type="entry name" value="ADENYLYLTRANSFERASE AND SULFURTRANSFERASE MOCS3"/>
    <property type="match status" value="1"/>
</dbReference>
<dbReference type="GO" id="GO:0042292">
    <property type="term" value="F:URM1 activating enzyme activity"/>
    <property type="evidence" value="ECO:0007669"/>
    <property type="project" value="TreeGrafter"/>
</dbReference>
<keyword evidence="7" id="KW-0067">ATP-binding</keyword>
<dbReference type="PROSITE" id="PS50206">
    <property type="entry name" value="RHODANESE_3"/>
    <property type="match status" value="1"/>
</dbReference>
<dbReference type="GO" id="GO:0005524">
    <property type="term" value="F:ATP binding"/>
    <property type="evidence" value="ECO:0007669"/>
    <property type="project" value="UniProtKB-KW"/>
</dbReference>
<evidence type="ECO:0000313" key="9">
    <source>
        <dbReference type="EMBL" id="WFD26955.1"/>
    </source>
</evidence>
<dbReference type="Gene3D" id="3.40.250.10">
    <property type="entry name" value="Rhodanese-like domain"/>
    <property type="match status" value="1"/>
</dbReference>
<evidence type="ECO:0000259" key="8">
    <source>
        <dbReference type="PROSITE" id="PS50206"/>
    </source>
</evidence>
<protein>
    <recommendedName>
        <fullName evidence="8">Rhodanese domain-containing protein</fullName>
    </recommendedName>
</protein>
<dbReference type="Gene3D" id="3.40.50.720">
    <property type="entry name" value="NAD(P)-binding Rossmann-like Domain"/>
    <property type="match status" value="1"/>
</dbReference>
<proteinExistence type="predicted"/>
<dbReference type="SUPFAM" id="SSF69572">
    <property type="entry name" value="Activating enzymes of the ubiquitin-like proteins"/>
    <property type="match status" value="1"/>
</dbReference>
<accession>A0AAF0EJ98</accession>
<organism evidence="9 10">
    <name type="scientific">Malassezia nana</name>
    <dbReference type="NCBI Taxonomy" id="180528"/>
    <lineage>
        <taxon>Eukaryota</taxon>
        <taxon>Fungi</taxon>
        <taxon>Dikarya</taxon>
        <taxon>Basidiomycota</taxon>
        <taxon>Ustilaginomycotina</taxon>
        <taxon>Malasseziomycetes</taxon>
        <taxon>Malasseziales</taxon>
        <taxon>Malasseziaceae</taxon>
        <taxon>Malassezia</taxon>
    </lineage>
</organism>
<dbReference type="PANTHER" id="PTHR10953">
    <property type="entry name" value="UBIQUITIN-ACTIVATING ENZYME E1"/>
    <property type="match status" value="1"/>
</dbReference>
<dbReference type="GO" id="GO:0002143">
    <property type="term" value="P:tRNA wobble position uridine thiolation"/>
    <property type="evidence" value="ECO:0007669"/>
    <property type="project" value="TreeGrafter"/>
</dbReference>
<evidence type="ECO:0000256" key="5">
    <source>
        <dbReference type="ARBA" id="ARBA00022741"/>
    </source>
</evidence>
<feature type="domain" description="Rhodanese" evidence="8">
    <location>
        <begin position="300"/>
        <end position="391"/>
    </location>
</feature>
<evidence type="ECO:0000256" key="7">
    <source>
        <dbReference type="ARBA" id="ARBA00022840"/>
    </source>
</evidence>
<evidence type="ECO:0000313" key="10">
    <source>
        <dbReference type="Proteomes" id="UP001213623"/>
    </source>
</evidence>
<dbReference type="Proteomes" id="UP001213623">
    <property type="component" value="Chromosome 3"/>
</dbReference>
<keyword evidence="4" id="KW-0548">Nucleotidyltransferase</keyword>
<evidence type="ECO:0000256" key="1">
    <source>
        <dbReference type="ARBA" id="ARBA00004514"/>
    </source>
</evidence>
<dbReference type="InterPro" id="IPR001763">
    <property type="entry name" value="Rhodanese-like_dom"/>
</dbReference>
<sequence>MHRQELARYSRQLILPHFGAEGQLALKRARVLVIGGGGLGCPAVQYLASAGVGTLPTLTTGWITVMDADTVETSNLARQILHTDERVGMNKAASIAAAIKLLHPGVHIEAVACAFRADNALTYIQQHDVVLDCTDNVITRYLISDAGVLAGKPIVSGAAQGYEGQLIVLHRPLPHGQRGPCYRCLFPEAPRPEHTQSCDDGGVLGCVTGIVGTWQALETIKLLTGLGDPTPQLLFFTPMDMPAARCVRVRPRQIRTCRACGDADQVSHKIVHLPQENYVTFCGSQKAPIVVPSVPVSELKTTDALVVDVRPPHEFAITSLPGSLNMHWDTMRRDIPGSRALITSEARGRPIYVVCRRGNDSRAAVQQLDLPQCFNVTGGLRAFAQYDTSFPMY</sequence>
<dbReference type="InterPro" id="IPR035985">
    <property type="entry name" value="Ubiquitin-activating_enz"/>
</dbReference>
<dbReference type="SMART" id="SM00450">
    <property type="entry name" value="RHOD"/>
    <property type="match status" value="1"/>
</dbReference>
<gene>
    <name evidence="9" type="ORF">MNAN1_001944</name>
</gene>
<keyword evidence="3" id="KW-0819">tRNA processing</keyword>
<dbReference type="AlphaFoldDB" id="A0AAF0EJ98"/>